<keyword evidence="2" id="KW-1133">Transmembrane helix</keyword>
<accession>A0A964TAV8</accession>
<feature type="compositionally biased region" description="Basic residues" evidence="1">
    <location>
        <begin position="89"/>
        <end position="100"/>
    </location>
</feature>
<protein>
    <submittedName>
        <fullName evidence="3">Uncharacterized protein</fullName>
    </submittedName>
</protein>
<evidence type="ECO:0000313" key="3">
    <source>
        <dbReference type="EMBL" id="NAY91453.1"/>
    </source>
</evidence>
<gene>
    <name evidence="3" type="ORF">GTQ34_05950</name>
</gene>
<keyword evidence="2" id="KW-0472">Membrane</keyword>
<dbReference type="AlphaFoldDB" id="A0A964TAV8"/>
<organism evidence="3 4">
    <name type="scientific">Flagellimonas ochracea</name>
    <dbReference type="NCBI Taxonomy" id="2696472"/>
    <lineage>
        <taxon>Bacteria</taxon>
        <taxon>Pseudomonadati</taxon>
        <taxon>Bacteroidota</taxon>
        <taxon>Flavobacteriia</taxon>
        <taxon>Flavobacteriales</taxon>
        <taxon>Flavobacteriaceae</taxon>
        <taxon>Flagellimonas</taxon>
    </lineage>
</organism>
<name>A0A964TAV8_9FLAO</name>
<feature type="transmembrane region" description="Helical" evidence="2">
    <location>
        <begin position="55"/>
        <end position="76"/>
    </location>
</feature>
<evidence type="ECO:0000256" key="1">
    <source>
        <dbReference type="SAM" id="MobiDB-lite"/>
    </source>
</evidence>
<feature type="region of interest" description="Disordered" evidence="1">
    <location>
        <begin position="81"/>
        <end position="100"/>
    </location>
</feature>
<evidence type="ECO:0000256" key="2">
    <source>
        <dbReference type="SAM" id="Phobius"/>
    </source>
</evidence>
<dbReference type="RefSeq" id="WP_166522875.1">
    <property type="nucleotide sequence ID" value="NZ_JAAABI010000002.1"/>
</dbReference>
<sequence length="141" mass="16765">MEHKKDIEKRMEKGVEYYVTKAFKIFMMVVLFLILFLLAVYVLMRLWNWLMPDLFGIAAINYWQAFGIMVLAKLLFGFGGGSGKSKSGSSHKKDYKKSRRCGSLRRDFEEWKYYDQFWKEEGEEAYNAFIDKIKNDNHDTQ</sequence>
<dbReference type="Proteomes" id="UP000667650">
    <property type="component" value="Unassembled WGS sequence"/>
</dbReference>
<reference evidence="3" key="1">
    <citation type="submission" date="2020-01" db="EMBL/GenBank/DDBJ databases">
        <title>Muricauda ochracea sp. nov., isolated from a tidal flat of Garorim bay in Korea.</title>
        <authorList>
            <person name="Kim D."/>
            <person name="Yoo Y."/>
            <person name="Kim J.-J."/>
        </authorList>
    </citation>
    <scope>NUCLEOTIDE SEQUENCE</scope>
    <source>
        <strain evidence="3">JGD-17</strain>
    </source>
</reference>
<comment type="caution">
    <text evidence="3">The sequence shown here is derived from an EMBL/GenBank/DDBJ whole genome shotgun (WGS) entry which is preliminary data.</text>
</comment>
<dbReference type="EMBL" id="JAAABI010000002">
    <property type="protein sequence ID" value="NAY91453.1"/>
    <property type="molecule type" value="Genomic_DNA"/>
</dbReference>
<evidence type="ECO:0000313" key="4">
    <source>
        <dbReference type="Proteomes" id="UP000667650"/>
    </source>
</evidence>
<proteinExistence type="predicted"/>
<keyword evidence="2" id="KW-0812">Transmembrane</keyword>
<feature type="transmembrane region" description="Helical" evidence="2">
    <location>
        <begin position="21"/>
        <end position="43"/>
    </location>
</feature>
<keyword evidence="4" id="KW-1185">Reference proteome</keyword>